<keyword evidence="10 16" id="KW-0418">Kinase</keyword>
<keyword evidence="9 16" id="KW-0547">Nucleotide-binding</keyword>
<evidence type="ECO:0000256" key="5">
    <source>
        <dbReference type="ARBA" id="ARBA00022630"/>
    </source>
</evidence>
<keyword evidence="7 16" id="KW-0808">Transferase</keyword>
<keyword evidence="5 16" id="KW-0285">Flavoprotein</keyword>
<dbReference type="Pfam" id="PF01982">
    <property type="entry name" value="CTP-dep_RFKase"/>
    <property type="match status" value="1"/>
</dbReference>
<dbReference type="UniPathway" id="UPA00276">
    <property type="reaction ID" value="UER00929"/>
</dbReference>
<feature type="binding site" evidence="16">
    <location>
        <begin position="108"/>
        <end position="111"/>
    </location>
    <ligand>
        <name>CDP</name>
        <dbReference type="ChEBI" id="CHEBI:58069"/>
    </ligand>
</feature>
<comment type="function">
    <text evidence="16">Catalyzes the CTP-dependent phosphorylation of riboflavin (vitamin B2) to form flavin mononucleotide (FMN).</text>
</comment>
<dbReference type="GO" id="GO:0009398">
    <property type="term" value="P:FMN biosynthetic process"/>
    <property type="evidence" value="ECO:0007669"/>
    <property type="project" value="UniProtKB-UniRule"/>
</dbReference>
<evidence type="ECO:0000256" key="7">
    <source>
        <dbReference type="ARBA" id="ARBA00022679"/>
    </source>
</evidence>
<feature type="binding site" evidence="16">
    <location>
        <position position="41"/>
    </location>
    <ligand>
        <name>Mg(2+)</name>
        <dbReference type="ChEBI" id="CHEBI:18420"/>
    </ligand>
</feature>
<feature type="binding site" evidence="16">
    <location>
        <position position="39"/>
    </location>
    <ligand>
        <name>Mg(2+)</name>
        <dbReference type="ChEBI" id="CHEBI:18420"/>
    </ligand>
</feature>
<dbReference type="EC" id="2.7.1.161" evidence="3 16"/>
<comment type="cofactor">
    <cofactor evidence="16">
        <name>Mg(2+)</name>
        <dbReference type="ChEBI" id="CHEBI:18420"/>
    </cofactor>
    <text evidence="16">Binds 1 Mg(2+) ion per subunit.</text>
</comment>
<keyword evidence="11 16" id="KW-0460">Magnesium</keyword>
<dbReference type="Proteomes" id="UP000001495">
    <property type="component" value="Chromosome"/>
</dbReference>
<evidence type="ECO:0000259" key="17">
    <source>
        <dbReference type="Pfam" id="PF01982"/>
    </source>
</evidence>
<dbReference type="HAMAP" id="MF_01285">
    <property type="entry name" value="Riboflavin_kinase"/>
    <property type="match status" value="1"/>
</dbReference>
<proteinExistence type="inferred from homology"/>
<dbReference type="Gene3D" id="2.40.30.30">
    <property type="entry name" value="Riboflavin kinase-like"/>
    <property type="match status" value="1"/>
</dbReference>
<keyword evidence="19" id="KW-1185">Reference proteome</keyword>
<dbReference type="EMBL" id="CP001696">
    <property type="protein sequence ID" value="ACV24425.1"/>
    <property type="molecule type" value="Genomic_DNA"/>
</dbReference>
<evidence type="ECO:0000313" key="18">
    <source>
        <dbReference type="EMBL" id="ACV24425.1"/>
    </source>
</evidence>
<dbReference type="OrthoDB" id="30955at2157"/>
<keyword evidence="6 16" id="KW-0288">FMN</keyword>
<dbReference type="AlphaFoldDB" id="C7P793"/>
<evidence type="ECO:0000256" key="3">
    <source>
        <dbReference type="ARBA" id="ARBA00011987"/>
    </source>
</evidence>
<feature type="binding site" evidence="16">
    <location>
        <begin position="10"/>
        <end position="15"/>
    </location>
    <ligand>
        <name>CDP</name>
        <dbReference type="ChEBI" id="CHEBI:58069"/>
    </ligand>
</feature>
<feature type="binding site" evidence="16">
    <location>
        <position position="103"/>
    </location>
    <ligand>
        <name>FMN</name>
        <dbReference type="ChEBI" id="CHEBI:58210"/>
    </ligand>
</feature>
<dbReference type="GO" id="GO:0009231">
    <property type="term" value="P:riboflavin biosynthetic process"/>
    <property type="evidence" value="ECO:0007669"/>
    <property type="project" value="InterPro"/>
</dbReference>
<evidence type="ECO:0000256" key="6">
    <source>
        <dbReference type="ARBA" id="ARBA00022643"/>
    </source>
</evidence>
<dbReference type="GO" id="GO:0000166">
    <property type="term" value="F:nucleotide binding"/>
    <property type="evidence" value="ECO:0007669"/>
    <property type="project" value="UniProtKB-UniRule"/>
</dbReference>
<dbReference type="SUPFAM" id="SSF82114">
    <property type="entry name" value="Riboflavin kinase-like"/>
    <property type="match status" value="1"/>
</dbReference>
<evidence type="ECO:0000313" key="19">
    <source>
        <dbReference type="Proteomes" id="UP000001495"/>
    </source>
</evidence>
<evidence type="ECO:0000256" key="14">
    <source>
        <dbReference type="ARBA" id="ARBA00033116"/>
    </source>
</evidence>
<dbReference type="HOGENOM" id="CLU_140165_0_0_2"/>
<accession>C7P793</accession>
<evidence type="ECO:0000256" key="8">
    <source>
        <dbReference type="ARBA" id="ARBA00022723"/>
    </source>
</evidence>
<dbReference type="PANTHER" id="PTHR40706:SF1">
    <property type="entry name" value="RIBOFLAVIN KINASE"/>
    <property type="match status" value="1"/>
</dbReference>
<name>C7P793_METFA</name>
<dbReference type="GeneID" id="8365278"/>
<evidence type="ECO:0000256" key="16">
    <source>
        <dbReference type="HAMAP-Rule" id="MF_01285"/>
    </source>
</evidence>
<dbReference type="GO" id="GO:0000287">
    <property type="term" value="F:magnesium ion binding"/>
    <property type="evidence" value="ECO:0007669"/>
    <property type="project" value="UniProtKB-UniRule"/>
</dbReference>
<feature type="binding site" evidence="16">
    <location>
        <position position="96"/>
    </location>
    <ligand>
        <name>FMN</name>
        <dbReference type="ChEBI" id="CHEBI:58210"/>
    </ligand>
</feature>
<evidence type="ECO:0000256" key="15">
    <source>
        <dbReference type="ARBA" id="ARBA00047857"/>
    </source>
</evidence>
<dbReference type="InterPro" id="IPR023465">
    <property type="entry name" value="Riboflavin_kinase_dom_sf"/>
</dbReference>
<evidence type="ECO:0000256" key="11">
    <source>
        <dbReference type="ARBA" id="ARBA00022842"/>
    </source>
</evidence>
<dbReference type="PANTHER" id="PTHR40706">
    <property type="entry name" value="RIBOFLAVIN KINASE"/>
    <property type="match status" value="1"/>
</dbReference>
<dbReference type="NCBIfam" id="NF040694">
    <property type="entry name" value="ribK_Meth"/>
    <property type="match status" value="1"/>
</dbReference>
<comment type="pathway">
    <text evidence="1 16">Cofactor biosynthesis; FMN biosynthesis; FMN from riboflavin (CTP route): step 1/1.</text>
</comment>
<dbReference type="GO" id="GO:0008531">
    <property type="term" value="F:riboflavin kinase activity"/>
    <property type="evidence" value="ECO:0007669"/>
    <property type="project" value="InterPro"/>
</dbReference>
<dbReference type="RefSeq" id="WP_015791162.1">
    <property type="nucleotide sequence ID" value="NC_013156.1"/>
</dbReference>
<comment type="catalytic activity">
    <reaction evidence="15 16">
        <text>riboflavin + CTP = CDP + FMN + H(+)</text>
        <dbReference type="Rhea" id="RHEA:25021"/>
        <dbReference type="ChEBI" id="CHEBI:15378"/>
        <dbReference type="ChEBI" id="CHEBI:37563"/>
        <dbReference type="ChEBI" id="CHEBI:57986"/>
        <dbReference type="ChEBI" id="CHEBI:58069"/>
        <dbReference type="ChEBI" id="CHEBI:58210"/>
        <dbReference type="EC" id="2.7.1.161"/>
    </reaction>
</comment>
<feature type="binding site" evidence="16">
    <location>
        <position position="95"/>
    </location>
    <ligand>
        <name>FMN</name>
        <dbReference type="ChEBI" id="CHEBI:58210"/>
    </ligand>
</feature>
<evidence type="ECO:0000256" key="13">
    <source>
        <dbReference type="ARBA" id="ARBA00030544"/>
    </source>
</evidence>
<dbReference type="KEGG" id="mfe:Mefer_0604"/>
<dbReference type="InterPro" id="IPR053397">
    <property type="entry name" value="Archaeal_Riboflavin_Kinase"/>
</dbReference>
<evidence type="ECO:0000256" key="10">
    <source>
        <dbReference type="ARBA" id="ARBA00022777"/>
    </source>
</evidence>
<dbReference type="InterPro" id="IPR023470">
    <property type="entry name" value="Riboflavin_kinase_archaeal"/>
</dbReference>
<evidence type="ECO:0000256" key="12">
    <source>
        <dbReference type="ARBA" id="ARBA00029789"/>
    </source>
</evidence>
<keyword evidence="8 16" id="KW-0479">Metal-binding</keyword>
<reference evidence="18" key="1">
    <citation type="submission" date="2009-08" db="EMBL/GenBank/DDBJ databases">
        <title>Complete sequence of chromosome of Methanocaldococcus fervens AG86.</title>
        <authorList>
            <consortium name="US DOE Joint Genome Institute"/>
            <person name="Lucas S."/>
            <person name="Copeland A."/>
            <person name="Lapidus A."/>
            <person name="Glavina del Rio T."/>
            <person name="Tice H."/>
            <person name="Bruce D."/>
            <person name="Goodwin L."/>
            <person name="Pitluck S."/>
            <person name="Chertkov O."/>
            <person name="Detter J.C."/>
            <person name="Han C."/>
            <person name="Tapia R."/>
            <person name="Larimer F."/>
            <person name="Land M."/>
            <person name="Hauser L."/>
            <person name="Kyrpides N."/>
            <person name="Ovchinnikova G."/>
            <person name="Lupa-Sieprawska M."/>
            <person name="Whitman W.B."/>
        </authorList>
    </citation>
    <scope>NUCLEOTIDE SEQUENCE [LARGE SCALE GENOMIC DNA]</scope>
    <source>
        <strain evidence="18">AG86</strain>
    </source>
</reference>
<dbReference type="eggNOG" id="arCOG01904">
    <property type="taxonomic scope" value="Archaea"/>
</dbReference>
<dbReference type="InterPro" id="IPR023602">
    <property type="entry name" value="Riboflavin_kinase_CTP-dep"/>
</dbReference>
<gene>
    <name evidence="16" type="primary">ribK</name>
    <name evidence="18" type="ordered locus">Mefer_0604</name>
</gene>
<organism evidence="18 19">
    <name type="scientific">Methanocaldococcus fervens (strain DSM 4213 / JCM 15782 / AG86)</name>
    <name type="common">Methanococcus fervens</name>
    <dbReference type="NCBI Taxonomy" id="573064"/>
    <lineage>
        <taxon>Archaea</taxon>
        <taxon>Methanobacteriati</taxon>
        <taxon>Methanobacteriota</taxon>
        <taxon>Methanomada group</taxon>
        <taxon>Methanococci</taxon>
        <taxon>Methanococcales</taxon>
        <taxon>Methanocaldococcaceae</taxon>
        <taxon>Methanocaldococcus</taxon>
    </lineage>
</organism>
<evidence type="ECO:0000256" key="1">
    <source>
        <dbReference type="ARBA" id="ARBA00005219"/>
    </source>
</evidence>
<dbReference type="STRING" id="573064.Mefer_0604"/>
<comment type="similarity">
    <text evidence="2 16">Belongs to the archaeal riboflavin kinase family.</text>
</comment>
<sequence>MIIEGRVVSGFGEGRYFLSLPPYKEAFKKVLGFDPYEGTLNLKLNEAFNINKFKYIETEDFEFNGKKFFGVKILPIKILINNNEIDGAIVVPKKTYHSSDIIEIIAPVKLREQFNLKDGDVVKILIKGDGNE</sequence>
<evidence type="ECO:0000256" key="4">
    <source>
        <dbReference type="ARBA" id="ARBA00017394"/>
    </source>
</evidence>
<evidence type="ECO:0000256" key="2">
    <source>
        <dbReference type="ARBA" id="ARBA00006428"/>
    </source>
</evidence>
<evidence type="ECO:0000256" key="9">
    <source>
        <dbReference type="ARBA" id="ARBA00022741"/>
    </source>
</evidence>
<dbReference type="InterPro" id="IPR039063">
    <property type="entry name" value="RibK_CTP-dep"/>
</dbReference>
<feature type="domain" description="Riboflavin kinase" evidence="17">
    <location>
        <begin position="7"/>
        <end position="125"/>
    </location>
</feature>
<protein>
    <recommendedName>
        <fullName evidence="4 16">Riboflavin kinase</fullName>
        <shortName evidence="16">RFK</shortName>
        <ecNumber evidence="3 16">2.7.1.161</ecNumber>
    </recommendedName>
    <alternativeName>
        <fullName evidence="13 16">CTP-dependent riboflavin kinase</fullName>
    </alternativeName>
    <alternativeName>
        <fullName evidence="14 16">CTP:riboflavin 5'-phosphotransferase</fullName>
    </alternativeName>
    <alternativeName>
        <fullName evidence="12 16">Flavokinase</fullName>
    </alternativeName>
</protein>